<dbReference type="RefSeq" id="WP_206657544.1">
    <property type="nucleotide sequence ID" value="NZ_CP071182.1"/>
</dbReference>
<evidence type="ECO:0000313" key="3">
    <source>
        <dbReference type="Proteomes" id="UP000663505"/>
    </source>
</evidence>
<dbReference type="AlphaFoldDB" id="A0A9X7W001"/>
<proteinExistence type="predicted"/>
<accession>A0A9X7W001</accession>
<reference evidence="2 3" key="1">
    <citation type="submission" date="2021-02" db="EMBL/GenBank/DDBJ databases">
        <title>Alicyclobacillus curvatus sp. nov. and Alicyclobacillus mengziensis sp. nov., two acidophilic bacteria isolated from acid mine drainage.</title>
        <authorList>
            <person name="Huang Y."/>
        </authorList>
    </citation>
    <scope>NUCLEOTIDE SEQUENCE [LARGE SCALE GENOMIC DNA]</scope>
    <source>
        <strain evidence="2 3">S30H14</strain>
    </source>
</reference>
<dbReference type="Pfam" id="PF13482">
    <property type="entry name" value="RNase_H_2"/>
    <property type="match status" value="1"/>
</dbReference>
<dbReference type="EMBL" id="CP071182">
    <property type="protein sequence ID" value="QSO48208.1"/>
    <property type="molecule type" value="Genomic_DNA"/>
</dbReference>
<dbReference type="KEGG" id="afx:JZ786_04170"/>
<evidence type="ECO:0000313" key="2">
    <source>
        <dbReference type="EMBL" id="QSO48208.1"/>
    </source>
</evidence>
<dbReference type="PANTHER" id="PTHR38462:SF1">
    <property type="entry name" value="YPRB RIBONUCLEASE H-LIKE DOMAIN-CONTAINING PROTEIN"/>
    <property type="match status" value="1"/>
</dbReference>
<gene>
    <name evidence="2" type="ORF">JZ786_04170</name>
</gene>
<keyword evidence="3" id="KW-1185">Reference proteome</keyword>
<dbReference type="Proteomes" id="UP000663505">
    <property type="component" value="Chromosome"/>
</dbReference>
<dbReference type="SUPFAM" id="SSF53098">
    <property type="entry name" value="Ribonuclease H-like"/>
    <property type="match status" value="1"/>
</dbReference>
<evidence type="ECO:0000259" key="1">
    <source>
        <dbReference type="Pfam" id="PF13482"/>
    </source>
</evidence>
<sequence length="486" mass="54129">MARSLTERLRALHASVGGVDAHAETKSTVETTAEFALHAATMKPPLVEAAVLQTTEAAQEATQESAAQVAAEEAAQGAAQAEVVKAQACEDELKSEGFSQIAPGVWERSIRYDVLMRHGELRFADLMDADLTRLQKLLKVPSAESIKPSDIRFYDTETTGLGTGAGTFPFLHAVGRFEEDEFVVHQYFLADYSGESNLLSTLLEQHFGDGTSVVSFNGKSFDWPLLSARLTLYRMRAPLVHHLDLLYPSRRLWKKTMPRVSLGTVESTLLGLERTDDLPGKEAPMRYFEYVDKGGLKRLVPVFEHNAADVCSLVTLAIRLAEVLTGHREVVAASEWSALGRIYDEWNESDVAAHCFHESVIRPDASWREHWLHSLHCKRQGRLDTAMESWHLMVEKYPWSVPPCVELAKAYEHRLIDLARALAWAREAKLRTVRNLRGSGPGQATGDQLVRALNHRLARIERKLSATVVQDGAHECEATRTSQAQS</sequence>
<feature type="domain" description="YprB ribonuclease H-like" evidence="1">
    <location>
        <begin position="153"/>
        <end position="320"/>
    </location>
</feature>
<protein>
    <submittedName>
        <fullName evidence="2">Ribonuclease H-like domain-containing protein</fullName>
    </submittedName>
</protein>
<dbReference type="InterPro" id="IPR012337">
    <property type="entry name" value="RNaseH-like_sf"/>
</dbReference>
<dbReference type="PANTHER" id="PTHR38462">
    <property type="entry name" value="EXONUCLEASE-LIKE PROTEIN"/>
    <property type="match status" value="1"/>
</dbReference>
<name>A0A9X7W001_9BACL</name>
<organism evidence="2 3">
    <name type="scientific">Alicyclobacillus mengziensis</name>
    <dbReference type="NCBI Taxonomy" id="2931921"/>
    <lineage>
        <taxon>Bacteria</taxon>
        <taxon>Bacillati</taxon>
        <taxon>Bacillota</taxon>
        <taxon>Bacilli</taxon>
        <taxon>Bacillales</taxon>
        <taxon>Alicyclobacillaceae</taxon>
        <taxon>Alicyclobacillus</taxon>
    </lineage>
</organism>
<dbReference type="InterPro" id="IPR038720">
    <property type="entry name" value="YprB_RNase_H-like_dom"/>
</dbReference>